<organism evidence="1 2">
    <name type="scientific">Cichlidogyrus casuarinus</name>
    <dbReference type="NCBI Taxonomy" id="1844966"/>
    <lineage>
        <taxon>Eukaryota</taxon>
        <taxon>Metazoa</taxon>
        <taxon>Spiralia</taxon>
        <taxon>Lophotrochozoa</taxon>
        <taxon>Platyhelminthes</taxon>
        <taxon>Monogenea</taxon>
        <taxon>Monopisthocotylea</taxon>
        <taxon>Dactylogyridea</taxon>
        <taxon>Ancyrocephalidae</taxon>
        <taxon>Cichlidogyrus</taxon>
    </lineage>
</organism>
<protein>
    <submittedName>
        <fullName evidence="1">Uncharacterized protein</fullName>
    </submittedName>
</protein>
<dbReference type="EMBL" id="JBJKFK010000027">
    <property type="protein sequence ID" value="KAL3320818.1"/>
    <property type="molecule type" value="Genomic_DNA"/>
</dbReference>
<keyword evidence="2" id="KW-1185">Reference proteome</keyword>
<evidence type="ECO:0000313" key="2">
    <source>
        <dbReference type="Proteomes" id="UP001626550"/>
    </source>
</evidence>
<gene>
    <name evidence="1" type="ORF">Ciccas_000503</name>
</gene>
<accession>A0ABD2QN08</accession>
<proteinExistence type="predicted"/>
<name>A0ABD2QN08_9PLAT</name>
<reference evidence="1 2" key="1">
    <citation type="submission" date="2024-11" db="EMBL/GenBank/DDBJ databases">
        <title>Adaptive evolution of stress response genes in parasites aligns with host niche diversity.</title>
        <authorList>
            <person name="Hahn C."/>
            <person name="Resl P."/>
        </authorList>
    </citation>
    <scope>NUCLEOTIDE SEQUENCE [LARGE SCALE GENOMIC DNA]</scope>
    <source>
        <strain evidence="1">EGGRZ-B1_66</strain>
        <tissue evidence="1">Body</tissue>
    </source>
</reference>
<evidence type="ECO:0000313" key="1">
    <source>
        <dbReference type="EMBL" id="KAL3320818.1"/>
    </source>
</evidence>
<comment type="caution">
    <text evidence="1">The sequence shown here is derived from an EMBL/GenBank/DDBJ whole genome shotgun (WGS) entry which is preliminary data.</text>
</comment>
<sequence>MLLKVDSRDTERDKKITWFNEFCQYAQCIIRVCNKIEVSAKSSMRIFQKLANNGLTHADQYIKQNCVSFLKDTQDEDNVENLKFVQTNRNTIDYVRIECIKIDAEVRARFQGLVMATNKTLYAGL</sequence>
<dbReference type="AlphaFoldDB" id="A0ABD2QN08"/>
<dbReference type="Proteomes" id="UP001626550">
    <property type="component" value="Unassembled WGS sequence"/>
</dbReference>